<feature type="compositionally biased region" description="Polar residues" evidence="1">
    <location>
        <begin position="359"/>
        <end position="372"/>
    </location>
</feature>
<feature type="signal peptide" evidence="2">
    <location>
        <begin position="1"/>
        <end position="19"/>
    </location>
</feature>
<protein>
    <submittedName>
        <fullName evidence="3">Uncharacterized protein</fullName>
    </submittedName>
</protein>
<dbReference type="STRING" id="133385.A0A2T9Y9N4"/>
<dbReference type="AlphaFoldDB" id="A0A2T9Y9N4"/>
<keyword evidence="2" id="KW-0732">Signal</keyword>
<dbReference type="Proteomes" id="UP000245383">
    <property type="component" value="Unassembled WGS sequence"/>
</dbReference>
<feature type="region of interest" description="Disordered" evidence="1">
    <location>
        <begin position="150"/>
        <end position="262"/>
    </location>
</feature>
<feature type="chain" id="PRO_5015544938" evidence="2">
    <location>
        <begin position="20"/>
        <end position="646"/>
    </location>
</feature>
<keyword evidence="4" id="KW-1185">Reference proteome</keyword>
<gene>
    <name evidence="3" type="ORF">BB561_005590</name>
</gene>
<sequence length="646" mass="72830">MKALIITFYVLCASSVASARVLEYNTNCSNYLLKKRADDNKDIKPEPKIMLEPPPSGSDDNKRPLVDKPMPAPTQNSNDKNDLKLENVPDIKGSTDFSDVPKLFNRPMLDAAENIMNKMISSMTKTKKKRRLRTKSKKIRTSIHKITQVITIVSEPTQTTDKEDNRGLSNRPMPEPKQSANEEDNRELSNRPMPEPTKTANEEDNRELSNRPMPAPTQNTGAADLRPLSNKPMDEPIENANEENNRELSNRPMPAPTQNTGAADLRPLSNKPMAEPIQNANQENKQNRGLFNKPMPAPTQTASKEKNRGLVNKPMPAPTQTANKQENRGLFNKPMPAPTQTASKEKNRGLVNKPMPAPTKNTGATSLRSLSNKPMPEPLKNNTESADELQKLFDILAECCKRWDMNVNIKKCGIMAINCSTNTTFKIQNQLIPSLYGMLQYPKKKQYSIKIQRMVIKAIIQAVATYGGKLFGMPVTRFVVISLSLFLIQTDWIYIFAGIVLERENLLLADTEAGTSCNWMGLELVYPELKPHINSRRYAKSGFIEKRFIEEFPFCRNIAPETIEHMLLECSRWQALRADILAQYINIYRAQVATKPPLLPASISMRLVGKLLGEELKLSSTRIRKDPTYWIITNLPERIPTGYGDS</sequence>
<organism evidence="3 4">
    <name type="scientific">Smittium simulii</name>
    <dbReference type="NCBI Taxonomy" id="133385"/>
    <lineage>
        <taxon>Eukaryota</taxon>
        <taxon>Fungi</taxon>
        <taxon>Fungi incertae sedis</taxon>
        <taxon>Zoopagomycota</taxon>
        <taxon>Kickxellomycotina</taxon>
        <taxon>Harpellomycetes</taxon>
        <taxon>Harpellales</taxon>
        <taxon>Legeriomycetaceae</taxon>
        <taxon>Smittium</taxon>
    </lineage>
</organism>
<feature type="region of interest" description="Disordered" evidence="1">
    <location>
        <begin position="284"/>
        <end position="383"/>
    </location>
</feature>
<dbReference type="EMBL" id="MBFR01000343">
    <property type="protein sequence ID" value="PVU89039.1"/>
    <property type="molecule type" value="Genomic_DNA"/>
</dbReference>
<name>A0A2T9Y9N4_9FUNG</name>
<accession>A0A2T9Y9N4</accession>
<proteinExistence type="predicted"/>
<evidence type="ECO:0000256" key="1">
    <source>
        <dbReference type="SAM" id="MobiDB-lite"/>
    </source>
</evidence>
<evidence type="ECO:0000313" key="3">
    <source>
        <dbReference type="EMBL" id="PVU89039.1"/>
    </source>
</evidence>
<feature type="compositionally biased region" description="Polar residues" evidence="1">
    <location>
        <begin position="150"/>
        <end position="159"/>
    </location>
</feature>
<evidence type="ECO:0000313" key="4">
    <source>
        <dbReference type="Proteomes" id="UP000245383"/>
    </source>
</evidence>
<reference evidence="3 4" key="1">
    <citation type="journal article" date="2018" name="MBio">
        <title>Comparative Genomics Reveals the Core Gene Toolbox for the Fungus-Insect Symbiosis.</title>
        <authorList>
            <person name="Wang Y."/>
            <person name="Stata M."/>
            <person name="Wang W."/>
            <person name="Stajich J.E."/>
            <person name="White M.M."/>
            <person name="Moncalvo J.M."/>
        </authorList>
    </citation>
    <scope>NUCLEOTIDE SEQUENCE [LARGE SCALE GENOMIC DNA]</scope>
    <source>
        <strain evidence="3 4">SWE-8-4</strain>
    </source>
</reference>
<feature type="region of interest" description="Disordered" evidence="1">
    <location>
        <begin position="43"/>
        <end position="87"/>
    </location>
</feature>
<comment type="caution">
    <text evidence="3">The sequence shown here is derived from an EMBL/GenBank/DDBJ whole genome shotgun (WGS) entry which is preliminary data.</text>
</comment>
<evidence type="ECO:0000256" key="2">
    <source>
        <dbReference type="SAM" id="SignalP"/>
    </source>
</evidence>
<feature type="non-terminal residue" evidence="3">
    <location>
        <position position="646"/>
    </location>
</feature>
<feature type="compositionally biased region" description="Basic and acidic residues" evidence="1">
    <location>
        <begin position="200"/>
        <end position="209"/>
    </location>
</feature>